<dbReference type="EMBL" id="JARK01001399">
    <property type="protein sequence ID" value="EYC08985.1"/>
    <property type="molecule type" value="Genomic_DNA"/>
</dbReference>
<dbReference type="Pfam" id="PF06297">
    <property type="entry name" value="PET"/>
    <property type="match status" value="1"/>
</dbReference>
<feature type="compositionally biased region" description="Pro residues" evidence="6">
    <location>
        <begin position="377"/>
        <end position="397"/>
    </location>
</feature>
<dbReference type="SMART" id="SM00132">
    <property type="entry name" value="LIM"/>
    <property type="match status" value="3"/>
</dbReference>
<feature type="domain" description="PET" evidence="8">
    <location>
        <begin position="32"/>
        <end position="140"/>
    </location>
</feature>
<feature type="domain" description="LIM zinc-binding" evidence="7">
    <location>
        <begin position="205"/>
        <end position="265"/>
    </location>
</feature>
<dbReference type="InterPro" id="IPR001781">
    <property type="entry name" value="Znf_LIM"/>
</dbReference>
<feature type="region of interest" description="Disordered" evidence="6">
    <location>
        <begin position="415"/>
        <end position="450"/>
    </location>
</feature>
<reference evidence="10" key="1">
    <citation type="journal article" date="2015" name="Nat. Genet.">
        <title>The genome and transcriptome of the zoonotic hookworm Ancylostoma ceylanicum identify infection-specific gene families.</title>
        <authorList>
            <person name="Schwarz E.M."/>
            <person name="Hu Y."/>
            <person name="Antoshechkin I."/>
            <person name="Miller M.M."/>
            <person name="Sternberg P.W."/>
            <person name="Aroian R.V."/>
        </authorList>
    </citation>
    <scope>NUCLEOTIDE SEQUENCE</scope>
    <source>
        <strain evidence="10">HY135</strain>
    </source>
</reference>
<dbReference type="InterPro" id="IPR047120">
    <property type="entry name" value="Pk/Esn/Tes"/>
</dbReference>
<dbReference type="Pfam" id="PF00412">
    <property type="entry name" value="LIM"/>
    <property type="match status" value="3"/>
</dbReference>
<evidence type="ECO:0000256" key="3">
    <source>
        <dbReference type="ARBA" id="ARBA00022833"/>
    </source>
</evidence>
<keyword evidence="4 5" id="KW-0440">LIM domain</keyword>
<dbReference type="STRING" id="53326.A0A016U1L7"/>
<feature type="compositionally biased region" description="Basic and acidic residues" evidence="6">
    <location>
        <begin position="356"/>
        <end position="366"/>
    </location>
</feature>
<feature type="region of interest" description="Disordered" evidence="6">
    <location>
        <begin position="343"/>
        <end position="399"/>
    </location>
</feature>
<feature type="compositionally biased region" description="Basic and acidic residues" evidence="6">
    <location>
        <begin position="415"/>
        <end position="424"/>
    </location>
</feature>
<keyword evidence="3 5" id="KW-0862">Zinc</keyword>
<keyword evidence="1 5" id="KW-0479">Metal-binding</keyword>
<evidence type="ECO:0000313" key="9">
    <source>
        <dbReference type="EMBL" id="EYC08985.1"/>
    </source>
</evidence>
<dbReference type="PANTHER" id="PTHR24211">
    <property type="entry name" value="LIM DOMAIN-CONTAINING PROTEIN"/>
    <property type="match status" value="1"/>
</dbReference>
<dbReference type="OrthoDB" id="10069167at2759"/>
<dbReference type="Proteomes" id="UP000024635">
    <property type="component" value="Unassembled WGS sequence"/>
</dbReference>
<feature type="domain" description="LIM zinc-binding" evidence="7">
    <location>
        <begin position="267"/>
        <end position="332"/>
    </location>
</feature>
<dbReference type="InterPro" id="IPR033723">
    <property type="entry name" value="PET_prickle"/>
</dbReference>
<dbReference type="CDD" id="cd09341">
    <property type="entry name" value="LIM2_Testin_like"/>
    <property type="match status" value="1"/>
</dbReference>
<keyword evidence="10" id="KW-1185">Reference proteome</keyword>
<accession>A0A016U1L7</accession>
<dbReference type="GO" id="GO:0008270">
    <property type="term" value="F:zinc ion binding"/>
    <property type="evidence" value="ECO:0007669"/>
    <property type="project" value="InterPro"/>
</dbReference>
<dbReference type="CDD" id="cd09827">
    <property type="entry name" value="PET_Prickle"/>
    <property type="match status" value="1"/>
</dbReference>
<evidence type="ECO:0000256" key="4">
    <source>
        <dbReference type="ARBA" id="ARBA00023038"/>
    </source>
</evidence>
<dbReference type="AlphaFoldDB" id="A0A016U1L7"/>
<evidence type="ECO:0000313" key="10">
    <source>
        <dbReference type="Proteomes" id="UP000024635"/>
    </source>
</evidence>
<dbReference type="PANTHER" id="PTHR24211:SF20">
    <property type="entry name" value="PROTEIN ESPINAS-RELATED"/>
    <property type="match status" value="1"/>
</dbReference>
<evidence type="ECO:0000259" key="8">
    <source>
        <dbReference type="PROSITE" id="PS51303"/>
    </source>
</evidence>
<dbReference type="PROSITE" id="PS50023">
    <property type="entry name" value="LIM_DOMAIN_2"/>
    <property type="match status" value="3"/>
</dbReference>
<gene>
    <name evidence="9" type="primary">Acey_s0063.g3465</name>
    <name evidence="9" type="synonym">Acey-prkl-1</name>
    <name evidence="9" type="ORF">Y032_0063g3465</name>
</gene>
<comment type="caution">
    <text evidence="9">The sequence shown here is derived from an EMBL/GenBank/DDBJ whole genome shotgun (WGS) entry which is preliminary data.</text>
</comment>
<evidence type="ECO:0000256" key="2">
    <source>
        <dbReference type="ARBA" id="ARBA00022737"/>
    </source>
</evidence>
<dbReference type="FunFam" id="2.10.110.10:FF:000005">
    <property type="entry name" value="Testin isoform 1"/>
    <property type="match status" value="1"/>
</dbReference>
<sequence length="492" mass="55551">MSDRVRRRRSRELRVPRQDGGLSPASRLRIAADVHRHSTSDDDSGCVLEEYAWVPSGLKPNMVHMYFASLPEEKVPYVNSAGEKWRLRQLRHQLPPQDSDPRYCSRLTSEEEDELRLFERRRKAECLGRGTVDRVPYDGRHRKCGNCFGPFEEGELCVVASRIGSIFHPACFQCTECATLLVDLIYFSHNDKVFCGRHHAEQIKPRCAKCDELIFGEECTEAEGRTWHLHHFQCTDCSKELGGQKYMQRNNKPVCLGCFHSEGSSSLSCATCSGTIPLNHPHISQGDISWHADRRCFCCSVCGKNLLGKKYSLVDKSLYCGYKTCGGEDELLDEDCIAACSSPARRRPPSVSTRGAVRERRFRSTDRTMSVVSMRPPASPMAPRPPQRAPPPPPPPAENVYETVLPSTAQRIESFREKDLDGRNHYSRTPSRTRRREELGYSTSSSDSEDEAFYINKLMAAASLSRKSQRGLPPLSTVKIAKTKKSNRCIVS</sequence>
<feature type="compositionally biased region" description="Basic residues" evidence="6">
    <location>
        <begin position="1"/>
        <end position="11"/>
    </location>
</feature>
<proteinExistence type="predicted"/>
<dbReference type="PROSITE" id="PS51303">
    <property type="entry name" value="PET"/>
    <property type="match status" value="1"/>
</dbReference>
<evidence type="ECO:0000256" key="6">
    <source>
        <dbReference type="SAM" id="MobiDB-lite"/>
    </source>
</evidence>
<protein>
    <recommendedName>
        <fullName evidence="11">LIM domain protein</fullName>
    </recommendedName>
</protein>
<dbReference type="InterPro" id="IPR010442">
    <property type="entry name" value="PET_domain"/>
</dbReference>
<evidence type="ECO:0000256" key="1">
    <source>
        <dbReference type="ARBA" id="ARBA00022723"/>
    </source>
</evidence>
<keyword evidence="2" id="KW-0677">Repeat</keyword>
<feature type="domain" description="LIM zinc-binding" evidence="7">
    <location>
        <begin position="142"/>
        <end position="204"/>
    </location>
</feature>
<evidence type="ECO:0008006" key="11">
    <source>
        <dbReference type="Google" id="ProtNLM"/>
    </source>
</evidence>
<evidence type="ECO:0000259" key="7">
    <source>
        <dbReference type="PROSITE" id="PS50023"/>
    </source>
</evidence>
<dbReference type="SUPFAM" id="SSF57716">
    <property type="entry name" value="Glucocorticoid receptor-like (DNA-binding domain)"/>
    <property type="match status" value="2"/>
</dbReference>
<evidence type="ECO:0000256" key="5">
    <source>
        <dbReference type="PROSITE-ProRule" id="PRU00125"/>
    </source>
</evidence>
<feature type="region of interest" description="Disordered" evidence="6">
    <location>
        <begin position="1"/>
        <end position="23"/>
    </location>
</feature>
<dbReference type="Gene3D" id="2.10.110.10">
    <property type="entry name" value="Cysteine Rich Protein"/>
    <property type="match status" value="3"/>
</dbReference>
<name>A0A016U1L7_9BILA</name>
<organism evidence="9 10">
    <name type="scientific">Ancylostoma ceylanicum</name>
    <dbReference type="NCBI Taxonomy" id="53326"/>
    <lineage>
        <taxon>Eukaryota</taxon>
        <taxon>Metazoa</taxon>
        <taxon>Ecdysozoa</taxon>
        <taxon>Nematoda</taxon>
        <taxon>Chromadorea</taxon>
        <taxon>Rhabditida</taxon>
        <taxon>Rhabditina</taxon>
        <taxon>Rhabditomorpha</taxon>
        <taxon>Strongyloidea</taxon>
        <taxon>Ancylostomatidae</taxon>
        <taxon>Ancylostomatinae</taxon>
        <taxon>Ancylostoma</taxon>
    </lineage>
</organism>
<dbReference type="PROSITE" id="PS00478">
    <property type="entry name" value="LIM_DOMAIN_1"/>
    <property type="match status" value="1"/>
</dbReference>